<sequence>MTKFNVDDLIEAGLVRAKTYVDGPFDGLRVFKYHGRVFWDNMWKRDPRLLECRGIVVDSDDNVVLHPFTKIFNRGENKTDLDRNRVVIETVKVNGFMAGATIHNGKWLVSTTGTLDSDYARLAEKVINFDQNKRLLNSKTWNMLDLMFEICDPSDPHIVHEEPGAYLIGARIKDTGQMLSESALDGLCLPGWKRPAWRKCLFSDTVQAAKTCKHEGFIVRDAETGELLLKIKSPHYLAKKFLMRGGIKKCDLIWDADRVKKSVDEEYYPLIDFIRDNFTKDQWLAIAEQDRRVHIEKFLEGASDG</sequence>
<protein>
    <submittedName>
        <fullName evidence="2">Putative RNA ligase</fullName>
    </submittedName>
</protein>
<proteinExistence type="predicted"/>
<dbReference type="EMBL" id="MN184887">
    <property type="protein sequence ID" value="QEQ94957.1"/>
    <property type="molecule type" value="Genomic_DNA"/>
</dbReference>
<evidence type="ECO:0000259" key="1">
    <source>
        <dbReference type="Pfam" id="PF09511"/>
    </source>
</evidence>
<evidence type="ECO:0000313" key="2">
    <source>
        <dbReference type="EMBL" id="QEQ94957.1"/>
    </source>
</evidence>
<organism evidence="2 3">
    <name type="scientific">Erwinia phage pEp_SNUABM_01</name>
    <dbReference type="NCBI Taxonomy" id="2601643"/>
    <lineage>
        <taxon>Viruses</taxon>
        <taxon>Duplodnaviria</taxon>
        <taxon>Heunggongvirae</taxon>
        <taxon>Uroviricota</taxon>
        <taxon>Caudoviricetes</taxon>
        <taxon>Vequintavirinae</taxon>
        <taxon>Henunavirus</taxon>
        <taxon>Henunavirus SNUABM01</taxon>
    </lineage>
</organism>
<reference evidence="2 3" key="1">
    <citation type="submission" date="2019-07" db="EMBL/GenBank/DDBJ databases">
        <title>Complete genome sequence of bacteriophages infecting Erwinia pyrifoliae.</title>
        <authorList>
            <person name="Kim S.G."/>
            <person name="Park S.C."/>
        </authorList>
    </citation>
    <scope>NUCLEOTIDE SEQUENCE [LARGE SCALE GENOMIC DNA]</scope>
</reference>
<keyword evidence="3" id="KW-1185">Reference proteome</keyword>
<name>A0A5J6DAX1_9CAUD</name>
<dbReference type="Pfam" id="PF09511">
    <property type="entry name" value="RNA_lig_T4_1"/>
    <property type="match status" value="1"/>
</dbReference>
<dbReference type="GO" id="GO:0016874">
    <property type="term" value="F:ligase activity"/>
    <property type="evidence" value="ECO:0007669"/>
    <property type="project" value="UniProtKB-KW"/>
</dbReference>
<feature type="domain" description="T4 RNA ligase 1-like N-terminal" evidence="1">
    <location>
        <begin position="51"/>
        <end position="172"/>
    </location>
</feature>
<dbReference type="InterPro" id="IPR019039">
    <property type="entry name" value="T4-Rnl1-like_N"/>
</dbReference>
<accession>A0A5J6DAX1</accession>
<keyword evidence="2" id="KW-0436">Ligase</keyword>
<dbReference type="Proteomes" id="UP000326545">
    <property type="component" value="Segment"/>
</dbReference>
<gene>
    <name evidence="2" type="ORF">pEpSNUABM01_131</name>
</gene>
<evidence type="ECO:0000313" key="3">
    <source>
        <dbReference type="Proteomes" id="UP000326545"/>
    </source>
</evidence>